<accession>A0A5B0MY97</accession>
<dbReference type="Proteomes" id="UP000325313">
    <property type="component" value="Unassembled WGS sequence"/>
</dbReference>
<evidence type="ECO:0000313" key="2">
    <source>
        <dbReference type="EMBL" id="KAA1081787.1"/>
    </source>
</evidence>
<sequence>MAYRFNSKKAGFFALLTYAHHIIHSTEGGEIHSIDGVLTPPHRIPCLWSNLSSKTWKTVDEAISKIGPGGEAEVKSYSHGYSTLRILGERPWNDKYVSYPATQIDSYRFPTDESRYLPGKIILFDSEVVPGHLVPEEPGGPETPRYLVPNSIQAPRVHQAPPRVPKTSTSALRANAEPFTPGQANRQKVTLPEKKTYREIVASGILPQDEPAGDRESTNANEMSGHALSKGVSSAIGEQPVAQNLQSVTQNRKRRKNLLKGASVAHPMNFYRNQPRKQIEPDRNFLAKKHDAKSPVGRILNRARNESDQPETETITDPTSVKETDRVMPLQTLRTEKVDTESPAIQSLTRAKDEPKQAKIESIPNSVSVQKTEASKEDENQEDISDHARNSISQEVSIDLQKSADDKNPNMQHIERHETILTILTSALDQGGVGKIAEAEKADFMNPKSGSESLKRPEPTLKTPQASQKNDEKKLASSSMALDDVQNVSSNEVIQDEKKMTMPLESNNKSEQNSFEDKPGTPSPAGVDHDDSLPRQAVPEAPQSAVGNLNYKSALLKKVPIPNIGQKKVRYEKNVEQMNPDANKLKSDVSKIHQRRTGAQNNQRTNPIPKHFEWYGPALSTNKPGLNSSFEMKPTPNAHPLGSIKHQRSKQIETSLGEKIAKVDHAAIGADMAIQNPIVETVPKSEDIIYDSQSPTQESYLSVLKKHQNLQTSQPEKHLSQDDAPIGTDVGKKDPVVETMATVTKLTTNPDQFGNNENQELWETIPIHSKVDDNARDPEDKETHKLGNLNWAVLENEGPEDSPSSTEITDQESSSPEKHKTESKENNNSNNKQIQKETLENIIQKTREPKGEKLGKALGRRTKKKKNGKNKLLDLTLEEMKDNKAQEGDIQENNLKVSLNAFDEYVQEAWDASLENVIDDENIKSEREFYILNEFCTRLLQEFWDPVQSPIYKKFKSAFHPSKSYNLKLNEIFPGIERKQFQISQSKKAFSEDDLSKFGFKSDTSSHSSTNTESVGNQLKFNLDGFKYHLEHENIDLEFMKALGIHLKIGDRSRYLSLSDMNLESYKQISNMFHNNKLGFVKGVNLAIALIGVYEGLRRVNTMIKQTSEMTIVENWKLIRKSLTQNGELTPKEADKIGRYYRISTVFPNRLNQESKEKPKFKTEVQLNILSSLGIFESRRQEGIWIDEFQFRKSSRLWDSREDLYRSSRHNGVDIERVVRIIKKHKIDSSWNLIDFPGLVRDDFIKSKEEPLLPWCLSPERGWLTKIYGSKKTEEDLVNFLTKEGIL</sequence>
<feature type="compositionally biased region" description="Basic and acidic residues" evidence="1">
    <location>
        <begin position="834"/>
        <end position="855"/>
    </location>
</feature>
<name>A0A5B0MY97_PUCGR</name>
<feature type="compositionally biased region" description="Polar residues" evidence="1">
    <location>
        <begin position="802"/>
        <end position="814"/>
    </location>
</feature>
<evidence type="ECO:0000256" key="1">
    <source>
        <dbReference type="SAM" id="MobiDB-lite"/>
    </source>
</evidence>
<feature type="region of interest" description="Disordered" evidence="1">
    <location>
        <begin position="707"/>
        <end position="735"/>
    </location>
</feature>
<feature type="compositionally biased region" description="Basic and acidic residues" evidence="1">
    <location>
        <begin position="350"/>
        <end position="359"/>
    </location>
</feature>
<organism evidence="2 3">
    <name type="scientific">Puccinia graminis f. sp. tritici</name>
    <dbReference type="NCBI Taxonomy" id="56615"/>
    <lineage>
        <taxon>Eukaryota</taxon>
        <taxon>Fungi</taxon>
        <taxon>Dikarya</taxon>
        <taxon>Basidiomycota</taxon>
        <taxon>Pucciniomycotina</taxon>
        <taxon>Pucciniomycetes</taxon>
        <taxon>Pucciniales</taxon>
        <taxon>Pucciniaceae</taxon>
        <taxon>Puccinia</taxon>
    </lineage>
</organism>
<feature type="region of interest" description="Disordered" evidence="1">
    <location>
        <begin position="206"/>
        <end position="225"/>
    </location>
</feature>
<feature type="region of interest" description="Disordered" evidence="1">
    <location>
        <begin position="300"/>
        <end position="392"/>
    </location>
</feature>
<reference evidence="2 3" key="1">
    <citation type="submission" date="2019-05" db="EMBL/GenBank/DDBJ databases">
        <title>Emergence of the Ug99 lineage of the wheat stem rust pathogen through somatic hybridization.</title>
        <authorList>
            <person name="Li F."/>
            <person name="Upadhyaya N.M."/>
            <person name="Sperschneider J."/>
            <person name="Matny O."/>
            <person name="Nguyen-Phuc H."/>
            <person name="Mago R."/>
            <person name="Raley C."/>
            <person name="Miller M.E."/>
            <person name="Silverstein K.A.T."/>
            <person name="Henningsen E."/>
            <person name="Hirsch C.D."/>
            <person name="Visser B."/>
            <person name="Pretorius Z.A."/>
            <person name="Steffenson B.J."/>
            <person name="Schwessinger B."/>
            <person name="Dodds P.N."/>
            <person name="Figueroa M."/>
        </authorList>
    </citation>
    <scope>NUCLEOTIDE SEQUENCE [LARGE SCALE GENOMIC DNA]</scope>
    <source>
        <strain evidence="2 3">Ug99</strain>
    </source>
</reference>
<protein>
    <submittedName>
        <fullName evidence="2">Uncharacterized protein</fullName>
    </submittedName>
</protein>
<feature type="compositionally biased region" description="Polar residues" evidence="1">
    <location>
        <begin position="504"/>
        <end position="513"/>
    </location>
</feature>
<feature type="compositionally biased region" description="Basic and acidic residues" evidence="1">
    <location>
        <begin position="769"/>
        <end position="785"/>
    </location>
</feature>
<dbReference type="EMBL" id="VDEP01000440">
    <property type="protein sequence ID" value="KAA1081787.1"/>
    <property type="molecule type" value="Genomic_DNA"/>
</dbReference>
<gene>
    <name evidence="2" type="ORF">PGTUg99_007609</name>
</gene>
<proteinExistence type="predicted"/>
<feature type="compositionally biased region" description="Polar residues" evidence="1">
    <location>
        <begin position="363"/>
        <end position="372"/>
    </location>
</feature>
<feature type="region of interest" description="Disordered" evidence="1">
    <location>
        <begin position="769"/>
        <end position="871"/>
    </location>
</feature>
<feature type="compositionally biased region" description="Basic residues" evidence="1">
    <location>
        <begin position="858"/>
        <end position="869"/>
    </location>
</feature>
<comment type="caution">
    <text evidence="2">The sequence shown here is derived from an EMBL/GenBank/DDBJ whole genome shotgun (WGS) entry which is preliminary data.</text>
</comment>
<feature type="region of interest" description="Disordered" evidence="1">
    <location>
        <begin position="439"/>
        <end position="545"/>
    </location>
</feature>
<feature type="compositionally biased region" description="Polar residues" evidence="1">
    <location>
        <begin position="476"/>
        <end position="493"/>
    </location>
</feature>
<feature type="compositionally biased region" description="Basic and acidic residues" evidence="1">
    <location>
        <begin position="815"/>
        <end position="825"/>
    </location>
</feature>
<feature type="compositionally biased region" description="Basic and acidic residues" evidence="1">
    <location>
        <begin position="373"/>
        <end position="389"/>
    </location>
</feature>
<evidence type="ECO:0000313" key="3">
    <source>
        <dbReference type="Proteomes" id="UP000325313"/>
    </source>
</evidence>